<evidence type="ECO:0000313" key="2">
    <source>
        <dbReference type="Proteomes" id="UP001186974"/>
    </source>
</evidence>
<evidence type="ECO:0000313" key="1">
    <source>
        <dbReference type="EMBL" id="KAK3045105.1"/>
    </source>
</evidence>
<feature type="non-terminal residue" evidence="1">
    <location>
        <position position="1"/>
    </location>
</feature>
<dbReference type="EMBL" id="JAWDJW010011022">
    <property type="protein sequence ID" value="KAK3045105.1"/>
    <property type="molecule type" value="Genomic_DNA"/>
</dbReference>
<dbReference type="Proteomes" id="UP001186974">
    <property type="component" value="Unassembled WGS sequence"/>
</dbReference>
<proteinExistence type="predicted"/>
<comment type="caution">
    <text evidence="1">The sequence shown here is derived from an EMBL/GenBank/DDBJ whole genome shotgun (WGS) entry which is preliminary data.</text>
</comment>
<name>A0ACC3CVC7_9PEZI</name>
<protein>
    <submittedName>
        <fullName evidence="1">Uncharacterized protein</fullName>
    </submittedName>
</protein>
<accession>A0ACC3CVC7</accession>
<organism evidence="1 2">
    <name type="scientific">Coniosporium uncinatum</name>
    <dbReference type="NCBI Taxonomy" id="93489"/>
    <lineage>
        <taxon>Eukaryota</taxon>
        <taxon>Fungi</taxon>
        <taxon>Dikarya</taxon>
        <taxon>Ascomycota</taxon>
        <taxon>Pezizomycotina</taxon>
        <taxon>Dothideomycetes</taxon>
        <taxon>Dothideomycetes incertae sedis</taxon>
        <taxon>Coniosporium</taxon>
    </lineage>
</organism>
<reference evidence="1" key="1">
    <citation type="submission" date="2024-09" db="EMBL/GenBank/DDBJ databases">
        <title>Black Yeasts Isolated from many extreme environments.</title>
        <authorList>
            <person name="Coleine C."/>
            <person name="Stajich J.E."/>
            <person name="Selbmann L."/>
        </authorList>
    </citation>
    <scope>NUCLEOTIDE SEQUENCE</scope>
    <source>
        <strain evidence="1">CCFEE 5737</strain>
    </source>
</reference>
<gene>
    <name evidence="1" type="ORF">LTS18_014565</name>
</gene>
<keyword evidence="2" id="KW-1185">Reference proteome</keyword>
<sequence>ALQTQGQPTSSSQAVDDSTPTSERSMSLTQSGTASQPNQNHPPQNMNLPARSRQSLSRQSSWRSRPTSQTSSPALRPISSAQSEGNDWSLGPSASRDESAFYQAETQMLTRENQMLKMRIRELERQLGELSPDATHHRSSSLSRPPITGPEGTAKDD</sequence>